<feature type="transmembrane region" description="Helical" evidence="1">
    <location>
        <begin position="25"/>
        <end position="44"/>
    </location>
</feature>
<name>A0AAD7LPU2_QUISA</name>
<dbReference type="InterPro" id="IPR053258">
    <property type="entry name" value="Ca-permeable_cation_channel"/>
</dbReference>
<keyword evidence="1" id="KW-0472">Membrane</keyword>
<dbReference type="PANTHER" id="PTHR34115">
    <property type="entry name" value="PROTEIN, PUTATIVE-RELATED"/>
    <property type="match status" value="1"/>
</dbReference>
<keyword evidence="1" id="KW-1133">Transmembrane helix</keyword>
<dbReference type="Proteomes" id="UP001163823">
    <property type="component" value="Chromosome 7"/>
</dbReference>
<feature type="transmembrane region" description="Helical" evidence="1">
    <location>
        <begin position="56"/>
        <end position="74"/>
    </location>
</feature>
<protein>
    <recommendedName>
        <fullName evidence="4">Transmembrane protein</fullName>
    </recommendedName>
</protein>
<gene>
    <name evidence="2" type="ORF">O6P43_017376</name>
</gene>
<organism evidence="2 3">
    <name type="scientific">Quillaja saponaria</name>
    <name type="common">Soap bark tree</name>
    <dbReference type="NCBI Taxonomy" id="32244"/>
    <lineage>
        <taxon>Eukaryota</taxon>
        <taxon>Viridiplantae</taxon>
        <taxon>Streptophyta</taxon>
        <taxon>Embryophyta</taxon>
        <taxon>Tracheophyta</taxon>
        <taxon>Spermatophyta</taxon>
        <taxon>Magnoliopsida</taxon>
        <taxon>eudicotyledons</taxon>
        <taxon>Gunneridae</taxon>
        <taxon>Pentapetalae</taxon>
        <taxon>rosids</taxon>
        <taxon>fabids</taxon>
        <taxon>Fabales</taxon>
        <taxon>Quillajaceae</taxon>
        <taxon>Quillaja</taxon>
    </lineage>
</organism>
<feature type="transmembrane region" description="Helical" evidence="1">
    <location>
        <begin position="94"/>
        <end position="125"/>
    </location>
</feature>
<dbReference type="EMBL" id="JARAOO010000007">
    <property type="protein sequence ID" value="KAJ7962105.1"/>
    <property type="molecule type" value="Genomic_DNA"/>
</dbReference>
<evidence type="ECO:0008006" key="4">
    <source>
        <dbReference type="Google" id="ProtNLM"/>
    </source>
</evidence>
<keyword evidence="1" id="KW-0812">Transmembrane</keyword>
<dbReference type="AlphaFoldDB" id="A0AAD7LPU2"/>
<evidence type="ECO:0000313" key="3">
    <source>
        <dbReference type="Proteomes" id="UP001163823"/>
    </source>
</evidence>
<evidence type="ECO:0000313" key="2">
    <source>
        <dbReference type="EMBL" id="KAJ7962105.1"/>
    </source>
</evidence>
<reference evidence="2" key="1">
    <citation type="journal article" date="2023" name="Science">
        <title>Elucidation of the pathway for biosynthesis of saponin adjuvants from the soapbark tree.</title>
        <authorList>
            <person name="Reed J."/>
            <person name="Orme A."/>
            <person name="El-Demerdash A."/>
            <person name="Owen C."/>
            <person name="Martin L.B.B."/>
            <person name="Misra R.C."/>
            <person name="Kikuchi S."/>
            <person name="Rejzek M."/>
            <person name="Martin A.C."/>
            <person name="Harkess A."/>
            <person name="Leebens-Mack J."/>
            <person name="Louveau T."/>
            <person name="Stephenson M.J."/>
            <person name="Osbourn A."/>
        </authorList>
    </citation>
    <scope>NUCLEOTIDE SEQUENCE</scope>
    <source>
        <strain evidence="2">S10</strain>
    </source>
</reference>
<accession>A0AAD7LPU2</accession>
<keyword evidence="3" id="KW-1185">Reference proteome</keyword>
<proteinExistence type="predicted"/>
<evidence type="ECO:0000256" key="1">
    <source>
        <dbReference type="SAM" id="Phobius"/>
    </source>
</evidence>
<sequence length="163" mass="18648">MPVIHSTGLSSERASREEVKFPSPLHSIIFFLIITLSPFLQFYNKTIKMTPFDAHNITLVISVPLSIYAVLLAIEFKLETQNSSYLAVFRKFSLLTGALNVVLLLLTLFPVFGWFVFTIWVVYLIRALLCLYQQLFQLLALSVHQVLEVLKNNFTREQNGLPV</sequence>
<dbReference type="KEGG" id="qsa:O6P43_017376"/>
<comment type="caution">
    <text evidence="2">The sequence shown here is derived from an EMBL/GenBank/DDBJ whole genome shotgun (WGS) entry which is preliminary data.</text>
</comment>
<dbReference type="PANTHER" id="PTHR34115:SF13">
    <property type="entry name" value="RPB1A"/>
    <property type="match status" value="1"/>
</dbReference>